<accession>A0A942UUW9</accession>
<evidence type="ECO:0000256" key="2">
    <source>
        <dbReference type="ARBA" id="ARBA00007362"/>
    </source>
</evidence>
<organism evidence="9 10">
    <name type="scientific">Anaeromonas frigoriresistens</name>
    <dbReference type="NCBI Taxonomy" id="2683708"/>
    <lineage>
        <taxon>Bacteria</taxon>
        <taxon>Bacillati</taxon>
        <taxon>Bacillota</taxon>
        <taxon>Tissierellia</taxon>
        <taxon>Tissierellales</taxon>
        <taxon>Thermohalobacteraceae</taxon>
        <taxon>Anaeromonas</taxon>
    </lineage>
</organism>
<feature type="transmembrane region" description="Helical" evidence="7">
    <location>
        <begin position="254"/>
        <end position="273"/>
    </location>
</feature>
<feature type="transmembrane region" description="Helical" evidence="7">
    <location>
        <begin position="7"/>
        <end position="26"/>
    </location>
</feature>
<comment type="caution">
    <text evidence="9">The sequence shown here is derived from an EMBL/GenBank/DDBJ whole genome shotgun (WGS) entry which is preliminary data.</text>
</comment>
<feature type="transmembrane region" description="Helical" evidence="7">
    <location>
        <begin position="126"/>
        <end position="145"/>
    </location>
</feature>
<evidence type="ECO:0000256" key="3">
    <source>
        <dbReference type="ARBA" id="ARBA00022475"/>
    </source>
</evidence>
<keyword evidence="3" id="KW-1003">Cell membrane</keyword>
<evidence type="ECO:0000313" key="9">
    <source>
        <dbReference type="EMBL" id="MBS4539553.1"/>
    </source>
</evidence>
<evidence type="ECO:0000313" key="10">
    <source>
        <dbReference type="Proteomes" id="UP000724672"/>
    </source>
</evidence>
<dbReference type="RefSeq" id="WP_203367472.1">
    <property type="nucleotide sequence ID" value="NZ_WSFT01000051.1"/>
</dbReference>
<name>A0A942UUW9_9FIRM</name>
<feature type="domain" description="EamA" evidence="8">
    <location>
        <begin position="10"/>
        <end position="143"/>
    </location>
</feature>
<protein>
    <submittedName>
        <fullName evidence="9">DMT family transporter</fullName>
    </submittedName>
</protein>
<keyword evidence="4 7" id="KW-0812">Transmembrane</keyword>
<feature type="transmembrane region" description="Helical" evidence="7">
    <location>
        <begin position="184"/>
        <end position="203"/>
    </location>
</feature>
<feature type="transmembrane region" description="Helical" evidence="7">
    <location>
        <begin position="38"/>
        <end position="59"/>
    </location>
</feature>
<dbReference type="InterPro" id="IPR037185">
    <property type="entry name" value="EmrE-like"/>
</dbReference>
<gene>
    <name evidence="9" type="ORF">GOQ27_13840</name>
</gene>
<keyword evidence="10" id="KW-1185">Reference proteome</keyword>
<evidence type="ECO:0000256" key="5">
    <source>
        <dbReference type="ARBA" id="ARBA00022989"/>
    </source>
</evidence>
<sequence>MKKQNEYLPVFAGLTVSIIFGFSFLFTKIGLNEINNDVFYMLSLRFLVAAIALTVLNIIGKLKVDFKGKKIHILFLLSFFQPIAYFIFETIGIKYTSSSEAGMMIALIPVIVTILAFIFLNERPKLVQVVFVLLSVCGVIFINIMKGEINGNIIGVLFLLGAVLSAGFYNILSRKSSLSFKPVEITFVMMWVGAIIFNMISIIKFSINGDINQYLLPLRNVKFIISILYLGILSSVIAFFMLNYMLSKLEASKSAVFTNLTTIVSIIAGVIILNESFYWYHYIGGIMIIIGVWGTNYYGKSRKLNKNRTMRQ</sequence>
<feature type="transmembrane region" description="Helical" evidence="7">
    <location>
        <begin position="223"/>
        <end position="242"/>
    </location>
</feature>
<evidence type="ECO:0000256" key="7">
    <source>
        <dbReference type="SAM" id="Phobius"/>
    </source>
</evidence>
<comment type="subcellular location">
    <subcellularLocation>
        <location evidence="1">Cell membrane</location>
        <topology evidence="1">Multi-pass membrane protein</topology>
    </subcellularLocation>
</comment>
<feature type="transmembrane region" description="Helical" evidence="7">
    <location>
        <begin position="151"/>
        <end position="172"/>
    </location>
</feature>
<evidence type="ECO:0000256" key="6">
    <source>
        <dbReference type="ARBA" id="ARBA00023136"/>
    </source>
</evidence>
<dbReference type="Gene3D" id="1.10.3730.20">
    <property type="match status" value="2"/>
</dbReference>
<feature type="transmembrane region" description="Helical" evidence="7">
    <location>
        <begin position="100"/>
        <end position="119"/>
    </location>
</feature>
<dbReference type="GO" id="GO:0005886">
    <property type="term" value="C:plasma membrane"/>
    <property type="evidence" value="ECO:0007669"/>
    <property type="project" value="UniProtKB-SubCell"/>
</dbReference>
<feature type="transmembrane region" description="Helical" evidence="7">
    <location>
        <begin position="71"/>
        <end position="88"/>
    </location>
</feature>
<reference evidence="9" key="1">
    <citation type="submission" date="2019-12" db="EMBL/GenBank/DDBJ databases">
        <title>Clostridiaceae gen. nov. sp. nov., isolated from sediment in Xinjiang, China.</title>
        <authorList>
            <person name="Zhang R."/>
        </authorList>
    </citation>
    <scope>NUCLEOTIDE SEQUENCE</scope>
    <source>
        <strain evidence="9">D2Q-11</strain>
    </source>
</reference>
<evidence type="ECO:0000256" key="1">
    <source>
        <dbReference type="ARBA" id="ARBA00004651"/>
    </source>
</evidence>
<proteinExistence type="inferred from homology"/>
<dbReference type="SUPFAM" id="SSF103481">
    <property type="entry name" value="Multidrug resistance efflux transporter EmrE"/>
    <property type="match status" value="2"/>
</dbReference>
<evidence type="ECO:0000256" key="4">
    <source>
        <dbReference type="ARBA" id="ARBA00022692"/>
    </source>
</evidence>
<dbReference type="PANTHER" id="PTHR32322">
    <property type="entry name" value="INNER MEMBRANE TRANSPORTER"/>
    <property type="match status" value="1"/>
</dbReference>
<dbReference type="InterPro" id="IPR000620">
    <property type="entry name" value="EamA_dom"/>
</dbReference>
<dbReference type="PANTHER" id="PTHR32322:SF18">
    <property type="entry name" value="S-ADENOSYLMETHIONINE_S-ADENOSYLHOMOCYSTEINE TRANSPORTER"/>
    <property type="match status" value="1"/>
</dbReference>
<feature type="domain" description="EamA" evidence="8">
    <location>
        <begin position="154"/>
        <end position="296"/>
    </location>
</feature>
<keyword evidence="5 7" id="KW-1133">Transmembrane helix</keyword>
<comment type="similarity">
    <text evidence="2">Belongs to the EamA transporter family.</text>
</comment>
<dbReference type="Pfam" id="PF00892">
    <property type="entry name" value="EamA"/>
    <property type="match status" value="2"/>
</dbReference>
<dbReference type="InterPro" id="IPR050638">
    <property type="entry name" value="AA-Vitamin_Transporters"/>
</dbReference>
<keyword evidence="6 7" id="KW-0472">Membrane</keyword>
<dbReference type="Proteomes" id="UP000724672">
    <property type="component" value="Unassembled WGS sequence"/>
</dbReference>
<dbReference type="EMBL" id="WSFT01000051">
    <property type="protein sequence ID" value="MBS4539553.1"/>
    <property type="molecule type" value="Genomic_DNA"/>
</dbReference>
<feature type="transmembrane region" description="Helical" evidence="7">
    <location>
        <begin position="279"/>
        <end position="298"/>
    </location>
</feature>
<dbReference type="AlphaFoldDB" id="A0A942UUW9"/>
<evidence type="ECO:0000259" key="8">
    <source>
        <dbReference type="Pfam" id="PF00892"/>
    </source>
</evidence>